<dbReference type="Pfam" id="PF04909">
    <property type="entry name" value="Amidohydro_2"/>
    <property type="match status" value="1"/>
</dbReference>
<gene>
    <name evidence="3" type="ORF">IFO66_15865</name>
</gene>
<organism evidence="3 4">
    <name type="scientific">Paenibacillus arenosi</name>
    <dbReference type="NCBI Taxonomy" id="2774142"/>
    <lineage>
        <taxon>Bacteria</taxon>
        <taxon>Bacillati</taxon>
        <taxon>Bacillota</taxon>
        <taxon>Bacilli</taxon>
        <taxon>Bacillales</taxon>
        <taxon>Paenibacillaceae</taxon>
        <taxon>Paenibacillus</taxon>
    </lineage>
</organism>
<evidence type="ECO:0000313" key="3">
    <source>
        <dbReference type="EMBL" id="MBD8499770.1"/>
    </source>
</evidence>
<dbReference type="SUPFAM" id="SSF51556">
    <property type="entry name" value="Metallo-dependent hydrolases"/>
    <property type="match status" value="1"/>
</dbReference>
<reference evidence="3 4" key="1">
    <citation type="submission" date="2020-09" db="EMBL/GenBank/DDBJ databases">
        <title>Paenibacillus sp. CAU 1523 isolated from sand of Haeundae Beach.</title>
        <authorList>
            <person name="Kim W."/>
        </authorList>
    </citation>
    <scope>NUCLEOTIDE SEQUENCE [LARGE SCALE GENOMIC DNA]</scope>
    <source>
        <strain evidence="3 4">CAU 1523</strain>
    </source>
</reference>
<keyword evidence="1" id="KW-0456">Lyase</keyword>
<dbReference type="RefSeq" id="WP_192026101.1">
    <property type="nucleotide sequence ID" value="NZ_JACYTN010000014.1"/>
</dbReference>
<comment type="caution">
    <text evidence="3">The sequence shown here is derived from an EMBL/GenBank/DDBJ whole genome shotgun (WGS) entry which is preliminary data.</text>
</comment>
<accession>A0ABR9B0A8</accession>
<dbReference type="InterPro" id="IPR032466">
    <property type="entry name" value="Metal_Hydrolase"/>
</dbReference>
<protein>
    <submittedName>
        <fullName evidence="3">Amidohydrolase</fullName>
    </submittedName>
</protein>
<dbReference type="PANTHER" id="PTHR21240">
    <property type="entry name" value="2-AMINO-3-CARBOXYLMUCONATE-6-SEMIALDEHYDE DECARBOXYLASE"/>
    <property type="match status" value="1"/>
</dbReference>
<feature type="domain" description="Amidohydrolase-related" evidence="2">
    <location>
        <begin position="56"/>
        <end position="336"/>
    </location>
</feature>
<dbReference type="EMBL" id="JACYTN010000014">
    <property type="protein sequence ID" value="MBD8499770.1"/>
    <property type="molecule type" value="Genomic_DNA"/>
</dbReference>
<dbReference type="PANTHER" id="PTHR21240:SF30">
    <property type="entry name" value="AMIDOHYDROLASE-RELATED DOMAIN-CONTAINING PROTEIN-RELATED"/>
    <property type="match status" value="1"/>
</dbReference>
<evidence type="ECO:0000259" key="2">
    <source>
        <dbReference type="Pfam" id="PF04909"/>
    </source>
</evidence>
<dbReference type="Proteomes" id="UP000634529">
    <property type="component" value="Unassembled WGS sequence"/>
</dbReference>
<dbReference type="InterPro" id="IPR006680">
    <property type="entry name" value="Amidohydro-rel"/>
</dbReference>
<evidence type="ECO:0000313" key="4">
    <source>
        <dbReference type="Proteomes" id="UP000634529"/>
    </source>
</evidence>
<dbReference type="InterPro" id="IPR032465">
    <property type="entry name" value="ACMSD"/>
</dbReference>
<dbReference type="Gene3D" id="3.20.20.140">
    <property type="entry name" value="Metal-dependent hydrolases"/>
    <property type="match status" value="1"/>
</dbReference>
<evidence type="ECO:0000256" key="1">
    <source>
        <dbReference type="ARBA" id="ARBA00023239"/>
    </source>
</evidence>
<proteinExistence type="predicted"/>
<sequence length="340" mass="37857">MENKMSIRTIALEEHFVTPAFMEGPGRMIKAQAQAAHAHPQVAAGITKLIEMLSDLGEGRIAEMDAAGIDMQVLSLTSPGVEQLDNSEAVALAREVNDTLADVVQRFPSRFAGFAALPTSSPDKAADELERMVRTQGFKGALINGHTQGRYLDDEYFWPILERAEALQVPLYLHPTPPSQSVIKEVYTGNYSSDIAGVLATAAWGWHIDTANHVLRLILSGAFDRYPQLQVIVGHLGETLPFMLPRLERSLPPQMTKLKNNVGAYLRENVYYTVSGFNWTPAFLDLFLQVGVERIMFSTDYPYSSMHEARAFLEQLPVSPADKARIAHHNAERLLKIEWI</sequence>
<keyword evidence="4" id="KW-1185">Reference proteome</keyword>
<name>A0ABR9B0A8_9BACL</name>